<evidence type="ECO:0000259" key="1">
    <source>
        <dbReference type="Pfam" id="PF11706"/>
    </source>
</evidence>
<comment type="caution">
    <text evidence="2">The sequence shown here is derived from an EMBL/GenBank/DDBJ whole genome shotgun (WGS) entry which is preliminary data.</text>
</comment>
<proteinExistence type="predicted"/>
<sequence length="217" mass="23799">MTVSHTDARTVAASERLSGPLPPRTRLWLDFVNTDAAAQSPGGDLLRDFEALLHWLQQQVAVDDERAAGIRRRAVLQPAAAAATLVDARRVRAALRALSERGEQVVRVRDDAVVEINRVLGRSAGTRRIDPHTDGGYTRSFVPTGDAFAGLMIPIVESAAESLVYQELGRIRRCADPRCHRVFLDATKNGLRRWCDMGTCGNRAKAARHRARSAGAR</sequence>
<dbReference type="EMBL" id="DPIY01000010">
    <property type="protein sequence ID" value="HCT58186.1"/>
    <property type="molecule type" value="Genomic_DNA"/>
</dbReference>
<name>A0A3D4VAQ7_9BACT</name>
<gene>
    <name evidence="2" type="ORF">DGD08_13355</name>
</gene>
<dbReference type="PANTHER" id="PTHR35525">
    <property type="entry name" value="BLL6575 PROTEIN"/>
    <property type="match status" value="1"/>
</dbReference>
<evidence type="ECO:0000313" key="2">
    <source>
        <dbReference type="EMBL" id="HCT58186.1"/>
    </source>
</evidence>
<reference evidence="2 3" key="1">
    <citation type="journal article" date="2018" name="Nat. Biotechnol.">
        <title>A standardized bacterial taxonomy based on genome phylogeny substantially revises the tree of life.</title>
        <authorList>
            <person name="Parks D.H."/>
            <person name="Chuvochina M."/>
            <person name="Waite D.W."/>
            <person name="Rinke C."/>
            <person name="Skarshewski A."/>
            <person name="Chaumeil P.A."/>
            <person name="Hugenholtz P."/>
        </authorList>
    </citation>
    <scope>NUCLEOTIDE SEQUENCE [LARGE SCALE GENOMIC DNA]</scope>
    <source>
        <strain evidence="2">UBA8844</strain>
    </source>
</reference>
<dbReference type="PANTHER" id="PTHR35525:SF3">
    <property type="entry name" value="BLL6575 PROTEIN"/>
    <property type="match status" value="1"/>
</dbReference>
<evidence type="ECO:0000313" key="3">
    <source>
        <dbReference type="Proteomes" id="UP000264071"/>
    </source>
</evidence>
<accession>A0A3D4VAQ7</accession>
<dbReference type="SUPFAM" id="SSF160904">
    <property type="entry name" value="Jann2411-like"/>
    <property type="match status" value="1"/>
</dbReference>
<dbReference type="AlphaFoldDB" id="A0A3D4VAQ7"/>
<dbReference type="InterPro" id="IPR023286">
    <property type="entry name" value="ABATE_dom_sf"/>
</dbReference>
<dbReference type="Gene3D" id="1.10.3300.10">
    <property type="entry name" value="Jann2411-like domain"/>
    <property type="match status" value="1"/>
</dbReference>
<dbReference type="Pfam" id="PF07336">
    <property type="entry name" value="ABATE"/>
    <property type="match status" value="1"/>
</dbReference>
<protein>
    <recommendedName>
        <fullName evidence="1">Zinc finger CGNR domain-containing protein</fullName>
    </recommendedName>
</protein>
<organism evidence="2 3">
    <name type="scientific">Gemmatimonas aurantiaca</name>
    <dbReference type="NCBI Taxonomy" id="173480"/>
    <lineage>
        <taxon>Bacteria</taxon>
        <taxon>Pseudomonadati</taxon>
        <taxon>Gemmatimonadota</taxon>
        <taxon>Gemmatimonadia</taxon>
        <taxon>Gemmatimonadales</taxon>
        <taxon>Gemmatimonadaceae</taxon>
        <taxon>Gemmatimonas</taxon>
    </lineage>
</organism>
<dbReference type="Pfam" id="PF11706">
    <property type="entry name" value="zf-CGNR"/>
    <property type="match status" value="1"/>
</dbReference>
<dbReference type="InterPro" id="IPR010852">
    <property type="entry name" value="ABATE"/>
</dbReference>
<feature type="domain" description="Zinc finger CGNR" evidence="1">
    <location>
        <begin position="170"/>
        <end position="212"/>
    </location>
</feature>
<dbReference type="InterPro" id="IPR021005">
    <property type="entry name" value="Znf_CGNR"/>
</dbReference>
<dbReference type="Proteomes" id="UP000264071">
    <property type="component" value="Unassembled WGS sequence"/>
</dbReference>